<comment type="cofactor">
    <cofactor evidence="3">
        <name>Zn(2+)</name>
        <dbReference type="ChEBI" id="CHEBI:29105"/>
    </cofactor>
    <text evidence="3">Binds 2 Zn(2+) ions.</text>
</comment>
<keyword evidence="3" id="KW-0460">Magnesium</keyword>
<dbReference type="AlphaFoldDB" id="A0A3M7B0S6"/>
<evidence type="ECO:0000256" key="2">
    <source>
        <dbReference type="PIRSR" id="PIRSR601952-1"/>
    </source>
</evidence>
<accession>A0A3M7B0S6</accession>
<evidence type="ECO:0000256" key="5">
    <source>
        <dbReference type="SAM" id="MobiDB-lite"/>
    </source>
</evidence>
<dbReference type="SMART" id="SM00098">
    <property type="entry name" value="alkPPc"/>
    <property type="match status" value="1"/>
</dbReference>
<proteinExistence type="inferred from homology"/>
<dbReference type="PANTHER" id="PTHR11596:SF72">
    <property type="entry name" value="ALKALINE PHOSPHATASE"/>
    <property type="match status" value="1"/>
</dbReference>
<evidence type="ECO:0000313" key="8">
    <source>
        <dbReference type="Proteomes" id="UP000276864"/>
    </source>
</evidence>
<dbReference type="Proteomes" id="UP000276864">
    <property type="component" value="Unassembled WGS sequence"/>
</dbReference>
<evidence type="ECO:0000256" key="4">
    <source>
        <dbReference type="RuleBase" id="RU003946"/>
    </source>
</evidence>
<feature type="binding site" evidence="3">
    <location>
        <position position="456"/>
    </location>
    <ligand>
        <name>Zn(2+)</name>
        <dbReference type="ChEBI" id="CHEBI:29105"/>
        <label>2</label>
    </ligand>
</feature>
<comment type="cofactor">
    <cofactor evidence="3">
        <name>Mg(2+)</name>
        <dbReference type="ChEBI" id="CHEBI:18420"/>
    </cofactor>
    <text evidence="3">Binds 1 Mg(2+) ion.</text>
</comment>
<dbReference type="PRINTS" id="PR00113">
    <property type="entry name" value="ALKPHPHTASE"/>
</dbReference>
<dbReference type="GO" id="GO:0046872">
    <property type="term" value="F:metal ion binding"/>
    <property type="evidence" value="ECO:0007669"/>
    <property type="project" value="UniProtKB-KW"/>
</dbReference>
<keyword evidence="3" id="KW-0479">Metal-binding</keyword>
<feature type="binding site" evidence="3">
    <location>
        <position position="291"/>
    </location>
    <ligand>
        <name>Mg(2+)</name>
        <dbReference type="ChEBI" id="CHEBI:18420"/>
    </ligand>
</feature>
<feature type="active site" description="Phosphoserine intermediate" evidence="2">
    <location>
        <position position="230"/>
    </location>
</feature>
<protein>
    <recommendedName>
        <fullName evidence="1">alkaline phosphatase</fullName>
        <ecNumber evidence="1">3.1.3.1</ecNumber>
    </recommendedName>
</protein>
<keyword evidence="6" id="KW-0732">Signal</keyword>
<dbReference type="Pfam" id="PF00245">
    <property type="entry name" value="Alk_phosphatase"/>
    <property type="match status" value="1"/>
</dbReference>
<evidence type="ECO:0000256" key="3">
    <source>
        <dbReference type="PIRSR" id="PIRSR601952-2"/>
    </source>
</evidence>
<feature type="binding site" evidence="3">
    <location>
        <position position="452"/>
    </location>
    <ligand>
        <name>Zn(2+)</name>
        <dbReference type="ChEBI" id="CHEBI:29105"/>
        <label>2</label>
    </ligand>
</feature>
<feature type="chain" id="PRO_5017928189" description="alkaline phosphatase" evidence="6">
    <location>
        <begin position="26"/>
        <end position="727"/>
    </location>
</feature>
<feature type="binding site" evidence="3">
    <location>
        <position position="289"/>
    </location>
    <ligand>
        <name>Mg(2+)</name>
        <dbReference type="ChEBI" id="CHEBI:18420"/>
    </ligand>
</feature>
<evidence type="ECO:0000313" key="7">
    <source>
        <dbReference type="EMBL" id="RMY33385.1"/>
    </source>
</evidence>
<dbReference type="InterPro" id="IPR001952">
    <property type="entry name" value="Alkaline_phosphatase"/>
</dbReference>
<dbReference type="InterPro" id="IPR017850">
    <property type="entry name" value="Alkaline_phosphatase_core_sf"/>
</dbReference>
<feature type="binding site" evidence="3">
    <location>
        <position position="181"/>
    </location>
    <ligand>
        <name>Mg(2+)</name>
        <dbReference type="ChEBI" id="CHEBI:18420"/>
    </ligand>
</feature>
<feature type="binding site" evidence="3">
    <location>
        <position position="181"/>
    </location>
    <ligand>
        <name>Zn(2+)</name>
        <dbReference type="ChEBI" id="CHEBI:29105"/>
        <label>2</label>
    </ligand>
</feature>
<dbReference type="SUPFAM" id="SSF53649">
    <property type="entry name" value="Alkaline phosphatase-like"/>
    <property type="match status" value="1"/>
</dbReference>
<feature type="signal peptide" evidence="6">
    <location>
        <begin position="1"/>
        <end position="25"/>
    </location>
</feature>
<comment type="caution">
    <text evidence="7">The sequence shown here is derived from an EMBL/GenBank/DDBJ whole genome shotgun (WGS) entry which is preliminary data.</text>
</comment>
<sequence length="727" mass="79977">MPFKMRSFTVSAAVAAAGLASFTTGQTFQRLESCPTLGCVLPPDQQDFLAGQYFDIRLEVHAPVNGSEYTGGSTTPNEDFTFTVGKVGEEAVPAAELFGLEAPEIESWSFTWYEDLFALDADKPSLVNVAAKAYRRVALYEPGEYLATLTYNNGTKTEAYWTVRDIEEVRKTKNVLLFIGDGMTTNMITAARLIAHKQINGRYQSLMQMDQFPVLGHQMTHSLGSFITDSANSATALYTGHKSSVNALGVYGDSSPDPFDDPKIESIAEIFHRVWGGHIGIVSTAYMADATPAALTAHTRDRGEYGAVVDSFLNGIVNYTWTSWDGPEVLFGGGAEQFCSPEDGGETYMDLDYYQEFTEAGYTVVTNNTALQAAPIDDRLLGIFSTGTMPVWLDRNVYLDNLIDQENNPTCDGSDATDIPGLREMTMKAIEVLENRSGDEGWFIMSEAASVDKQMHALDYDRALGDLLELDDTVKASVAKLRDLGAFEDTLIIVTADHGHGFDVWGNVDTKYLNEQNDDRQKRKAVGTYERSGESQYVNTGSLVFGDFNFPSNWDPRYTLAQGFSANPDHRENYQVHKNGSRTPAVELDEDSENYYVNGTLPTSFAQGVHSLTDVPVFAMGPCQETFGGVYNSIDVFYKMAGYVLMPGTVVSRAIANSFPNRCLGLSRPSGSENGDDTTGKGGKGGHYSGKGNWNKGRRGVKGYHQYNEQAPRYERKRPLGTRRLVV</sequence>
<feature type="binding site" evidence="3">
    <location>
        <position position="610"/>
    </location>
    <ligand>
        <name>Zn(2+)</name>
        <dbReference type="ChEBI" id="CHEBI:29105"/>
        <label>2</label>
    </ligand>
</feature>
<feature type="binding site" evidence="3">
    <location>
        <position position="497"/>
    </location>
    <ligand>
        <name>Zn(2+)</name>
        <dbReference type="ChEBI" id="CHEBI:29105"/>
        <label>2</label>
    </ligand>
</feature>
<feature type="compositionally biased region" description="Gly residues" evidence="5">
    <location>
        <begin position="680"/>
        <end position="689"/>
    </location>
</feature>
<dbReference type="EC" id="3.1.3.1" evidence="1"/>
<evidence type="ECO:0000256" key="1">
    <source>
        <dbReference type="ARBA" id="ARBA00012647"/>
    </source>
</evidence>
<gene>
    <name evidence="7" type="ORF">D0866_05959</name>
</gene>
<dbReference type="GO" id="GO:0004035">
    <property type="term" value="F:alkaline phosphatase activity"/>
    <property type="evidence" value="ECO:0007669"/>
    <property type="project" value="UniProtKB-EC"/>
</dbReference>
<keyword evidence="3" id="KW-0862">Zinc</keyword>
<feature type="region of interest" description="Disordered" evidence="5">
    <location>
        <begin position="665"/>
        <end position="700"/>
    </location>
</feature>
<name>A0A3M7B0S6_HORWE</name>
<dbReference type="Gene3D" id="3.40.720.10">
    <property type="entry name" value="Alkaline Phosphatase, subunit A"/>
    <property type="match status" value="1"/>
</dbReference>
<feature type="binding site" evidence="3">
    <location>
        <position position="498"/>
    </location>
    <ligand>
        <name>Zn(2+)</name>
        <dbReference type="ChEBI" id="CHEBI:29105"/>
        <label>2</label>
    </ligand>
</feature>
<dbReference type="CDD" id="cd16012">
    <property type="entry name" value="ALP"/>
    <property type="match status" value="1"/>
</dbReference>
<dbReference type="EMBL" id="QWIM01000545">
    <property type="protein sequence ID" value="RMY33385.1"/>
    <property type="molecule type" value="Genomic_DNA"/>
</dbReference>
<organism evidence="7 8">
    <name type="scientific">Hortaea werneckii</name>
    <name type="common">Black yeast</name>
    <name type="synonym">Cladosporium werneckii</name>
    <dbReference type="NCBI Taxonomy" id="91943"/>
    <lineage>
        <taxon>Eukaryota</taxon>
        <taxon>Fungi</taxon>
        <taxon>Dikarya</taxon>
        <taxon>Ascomycota</taxon>
        <taxon>Pezizomycotina</taxon>
        <taxon>Dothideomycetes</taxon>
        <taxon>Dothideomycetidae</taxon>
        <taxon>Mycosphaerellales</taxon>
        <taxon>Teratosphaeriaceae</taxon>
        <taxon>Hortaea</taxon>
    </lineage>
</organism>
<evidence type="ECO:0000256" key="6">
    <source>
        <dbReference type="SAM" id="SignalP"/>
    </source>
</evidence>
<dbReference type="PANTHER" id="PTHR11596">
    <property type="entry name" value="ALKALINE PHOSPHATASE"/>
    <property type="match status" value="1"/>
</dbReference>
<comment type="similarity">
    <text evidence="4">Belongs to the alkaline phosphatase family.</text>
</comment>
<feature type="binding site" evidence="3">
    <location>
        <position position="447"/>
    </location>
    <ligand>
        <name>Mg(2+)</name>
        <dbReference type="ChEBI" id="CHEBI:18420"/>
    </ligand>
</feature>
<reference evidence="7 8" key="1">
    <citation type="journal article" date="2018" name="BMC Genomics">
        <title>Genomic evidence for intraspecific hybridization in a clonal and extremely halotolerant yeast.</title>
        <authorList>
            <person name="Gostincar C."/>
            <person name="Stajich J.E."/>
            <person name="Zupancic J."/>
            <person name="Zalar P."/>
            <person name="Gunde-Cimerman N."/>
        </authorList>
    </citation>
    <scope>NUCLEOTIDE SEQUENCE [LARGE SCALE GENOMIC DNA]</scope>
    <source>
        <strain evidence="7 8">EXF-6651</strain>
    </source>
</reference>